<keyword evidence="4" id="KW-0732">Signal</keyword>
<dbReference type="CDD" id="cd03784">
    <property type="entry name" value="GT1_Gtf-like"/>
    <property type="match status" value="1"/>
</dbReference>
<feature type="region of interest" description="Disordered" evidence="3">
    <location>
        <begin position="23"/>
        <end position="108"/>
    </location>
</feature>
<dbReference type="Pfam" id="PF12937">
    <property type="entry name" value="F-box-like"/>
    <property type="match status" value="1"/>
</dbReference>
<feature type="region of interest" description="Disordered" evidence="3">
    <location>
        <begin position="914"/>
        <end position="964"/>
    </location>
</feature>
<dbReference type="EMBL" id="JACEFO010002740">
    <property type="protein sequence ID" value="KAF8650102.1"/>
    <property type="molecule type" value="Genomic_DNA"/>
</dbReference>
<feature type="compositionally biased region" description="Basic residues" evidence="3">
    <location>
        <begin position="866"/>
        <end position="879"/>
    </location>
</feature>
<gene>
    <name evidence="6" type="ORF">HU200_064076</name>
</gene>
<protein>
    <recommendedName>
        <fullName evidence="5">F-box domain-containing protein</fullName>
    </recommendedName>
</protein>
<dbReference type="InterPro" id="IPR035595">
    <property type="entry name" value="UDP_glycos_trans_CS"/>
</dbReference>
<dbReference type="InterPro" id="IPR036047">
    <property type="entry name" value="F-box-like_dom_sf"/>
</dbReference>
<dbReference type="PANTHER" id="PTHR48048">
    <property type="entry name" value="GLYCOSYLTRANSFERASE"/>
    <property type="match status" value="1"/>
</dbReference>
<feature type="region of interest" description="Disordered" evidence="3">
    <location>
        <begin position="859"/>
        <end position="887"/>
    </location>
</feature>
<feature type="region of interest" description="Disordered" evidence="3">
    <location>
        <begin position="205"/>
        <end position="262"/>
    </location>
</feature>
<dbReference type="Proteomes" id="UP000636709">
    <property type="component" value="Unassembled WGS sequence"/>
</dbReference>
<dbReference type="GO" id="GO:0035251">
    <property type="term" value="F:UDP-glucosyltransferase activity"/>
    <property type="evidence" value="ECO:0007669"/>
    <property type="project" value="InterPro"/>
</dbReference>
<comment type="similarity">
    <text evidence="1">Belongs to the UDP-glycosyltransferase family.</text>
</comment>
<dbReference type="SUPFAM" id="SSF81383">
    <property type="entry name" value="F-box domain"/>
    <property type="match status" value="1"/>
</dbReference>
<feature type="domain" description="F-box" evidence="5">
    <location>
        <begin position="1284"/>
        <end position="1323"/>
    </location>
</feature>
<evidence type="ECO:0000256" key="1">
    <source>
        <dbReference type="ARBA" id="ARBA00009995"/>
    </source>
</evidence>
<reference evidence="6" key="1">
    <citation type="submission" date="2020-07" db="EMBL/GenBank/DDBJ databases">
        <title>Genome sequence and genetic diversity analysis of an under-domesticated orphan crop, white fonio (Digitaria exilis).</title>
        <authorList>
            <person name="Bennetzen J.L."/>
            <person name="Chen S."/>
            <person name="Ma X."/>
            <person name="Wang X."/>
            <person name="Yssel A.E.J."/>
            <person name="Chaluvadi S.R."/>
            <person name="Johnson M."/>
            <person name="Gangashetty P."/>
            <person name="Hamidou F."/>
            <person name="Sanogo M.D."/>
            <person name="Zwaenepoel A."/>
            <person name="Wallace J."/>
            <person name="Van De Peer Y."/>
            <person name="Van Deynze A."/>
        </authorList>
    </citation>
    <scope>NUCLEOTIDE SEQUENCE</scope>
    <source>
        <tissue evidence="6">Leaves</tissue>
    </source>
</reference>
<evidence type="ECO:0000313" key="7">
    <source>
        <dbReference type="Proteomes" id="UP000636709"/>
    </source>
</evidence>
<comment type="caution">
    <text evidence="6">The sequence shown here is derived from an EMBL/GenBank/DDBJ whole genome shotgun (WGS) entry which is preliminary data.</text>
</comment>
<dbReference type="PANTHER" id="PTHR48048:SF15">
    <property type="entry name" value="GLYCOSYLTRANSFERASE"/>
    <property type="match status" value="1"/>
</dbReference>
<dbReference type="FunFam" id="3.40.50.2000:FF:000020">
    <property type="entry name" value="Glycosyltransferase"/>
    <property type="match status" value="1"/>
</dbReference>
<dbReference type="PROSITE" id="PS00375">
    <property type="entry name" value="UDPGT"/>
    <property type="match status" value="1"/>
</dbReference>
<dbReference type="OrthoDB" id="5835829at2759"/>
<feature type="compositionally biased region" description="Low complexity" evidence="3">
    <location>
        <begin position="953"/>
        <end position="963"/>
    </location>
</feature>
<dbReference type="Pfam" id="PF00201">
    <property type="entry name" value="UDPGT"/>
    <property type="match status" value="1"/>
</dbReference>
<feature type="region of interest" description="Disordered" evidence="3">
    <location>
        <begin position="1226"/>
        <end position="1256"/>
    </location>
</feature>
<evidence type="ECO:0000256" key="4">
    <source>
        <dbReference type="SAM" id="SignalP"/>
    </source>
</evidence>
<organism evidence="6 7">
    <name type="scientific">Digitaria exilis</name>
    <dbReference type="NCBI Taxonomy" id="1010633"/>
    <lineage>
        <taxon>Eukaryota</taxon>
        <taxon>Viridiplantae</taxon>
        <taxon>Streptophyta</taxon>
        <taxon>Embryophyta</taxon>
        <taxon>Tracheophyta</taxon>
        <taxon>Spermatophyta</taxon>
        <taxon>Magnoliopsida</taxon>
        <taxon>Liliopsida</taxon>
        <taxon>Poales</taxon>
        <taxon>Poaceae</taxon>
        <taxon>PACMAD clade</taxon>
        <taxon>Panicoideae</taxon>
        <taxon>Panicodae</taxon>
        <taxon>Paniceae</taxon>
        <taxon>Anthephorinae</taxon>
        <taxon>Digitaria</taxon>
    </lineage>
</organism>
<dbReference type="InterPro" id="IPR050481">
    <property type="entry name" value="UDP-glycosyltransf_plant"/>
</dbReference>
<name>A0A835A661_9POAL</name>
<feature type="signal peptide" evidence="4">
    <location>
        <begin position="1"/>
        <end position="23"/>
    </location>
</feature>
<evidence type="ECO:0000313" key="6">
    <source>
        <dbReference type="EMBL" id="KAF8650102.1"/>
    </source>
</evidence>
<dbReference type="SUPFAM" id="SSF53756">
    <property type="entry name" value="UDP-Glycosyltransferase/glycogen phosphorylase"/>
    <property type="match status" value="1"/>
</dbReference>
<dbReference type="InterPro" id="IPR002213">
    <property type="entry name" value="UDP_glucos_trans"/>
</dbReference>
<evidence type="ECO:0000259" key="5">
    <source>
        <dbReference type="Pfam" id="PF12937"/>
    </source>
</evidence>
<proteinExistence type="inferred from homology"/>
<accession>A0A835A661</accession>
<dbReference type="Gene3D" id="1.20.1280.50">
    <property type="match status" value="1"/>
</dbReference>
<feature type="compositionally biased region" description="Pro residues" evidence="3">
    <location>
        <begin position="52"/>
        <end position="83"/>
    </location>
</feature>
<evidence type="ECO:0000256" key="3">
    <source>
        <dbReference type="SAM" id="MobiDB-lite"/>
    </source>
</evidence>
<keyword evidence="7" id="KW-1185">Reference proteome</keyword>
<dbReference type="Gene3D" id="3.40.50.2000">
    <property type="entry name" value="Glycogen Phosphorylase B"/>
    <property type="match status" value="2"/>
</dbReference>
<feature type="compositionally biased region" description="Low complexity" evidence="3">
    <location>
        <begin position="228"/>
        <end position="239"/>
    </location>
</feature>
<feature type="chain" id="PRO_5032933642" description="F-box domain-containing protein" evidence="4">
    <location>
        <begin position="24"/>
        <end position="1644"/>
    </location>
</feature>
<feature type="region of interest" description="Disordered" evidence="3">
    <location>
        <begin position="795"/>
        <end position="814"/>
    </location>
</feature>
<dbReference type="InterPro" id="IPR001810">
    <property type="entry name" value="F-box_dom"/>
</dbReference>
<keyword evidence="2" id="KW-0808">Transferase</keyword>
<sequence length="1644" mass="180867">MLNGQKTCFLSGLLLALTSEYQGSPNRREPVRLTVPDQTAPDRPMKAQRRPNPNPPLPQRPALILPPPRAAAPPPGEFSPPAAPVRLRGNGRLPGSRPHTPANRSVAAVSRPTEVVHCEKVSKEVREYFQRELERAKKVTAQRAQEKLRKEKAASEGNYPGGDEAYDEEAELKRALNQSSAKEEEEVHTSMEAVVVLGETEFTHATQDIDHGAPMSQRRTVGPTDYDSLQFSSSSSYRESSQKTLVSTRPHPSLSSSLSPPPNQRHTLLVYRLPLKHMARCLRPFRPALHTDPFKHSSVDLAPSLPSTKKPMATDTKQQQTVVLYPFPGVGQVVPMVQLAKVFLSHGFDVTVVLINPPSGLPDFSGDGFIHRIAASNPSISFHTLPPVEPDADDGLAGSSGKAPMVLLLHLVRRYDDALESFLRSILSRRRIHCLVTSLFTAHAAGVAARLRVPAYTFFAPSATTLAVVTQIPAMLAGRTTGLKEETTTTTTLEFHGVPPLPASHLMKAALEHPGEEECRAMVSAWKGVTETHGVLVNTFRSLEDRAVLALGDPRCVPGRTLPPVYCVGPLVGGGGEATAAAERHECLAWLDAQPERSVVLLCFGSRGSLSAEQIREIAIGLERSGQRFLWKVRTPAGGDDDDDLKSLDALLPEGFLERTKDRGLVVKSWVPQVDVLRHPATGVFVTHCGWNSTLEAITSGVPLLCWPLYAEQMLNKVLITVGLGIGVELEGYTAGFIKAEEVEAKVRLVDSEEGMELRARVAEYKKQACAALEDGGSSDAAFSRFLSDVENLAEPPAPVNQQRRGKLAGSGAGSFQTAPSLAERYLTPEYGRSAIATVMDLPEILMLAEQHEDFCHQVHSSTLGRRGRSAATSHRRGSARPSELRHGGTLARKLYLAPLALTCGSNVRGKKDLKATRSRPNTGVYCGASPSPSCSRVPPTPERRNLRHARGSPRSSSLETSSPYEEACLPVPLTSAFNAWYHGAPRKSKEESSRHAGVWSFPPAPSNVRTGPPCAAHCVNHSRVLPDGRTLDAAWCDPRRPIGMGPGYNARQHHPSNATPDHHATSWSRGRLAKDDVPDVASLLRYHYRLLRYNSTCHFSLLPSVIKGGGESMHGDKNNIHHNTQCEHFHSRLSPILALASIILSKKLGSLSPSPARLVNSCYKHPRCKIQGVTHPLLDVRPRGWNQDKPLCPPKADTKFLFCLRPRVGSGELKDALRRRETTFQLPPKPNQSERFGFPSKGMGRWGAKGHPKRMEPLEGGGGVREMTKRAAAAFPPVASVGDDLLGDIFLRLPDTAVLALAALACKRWRRVASDPALLRRFHSLHGPPPLLGFVMSGPPPRLFSVEGPDRRFIPAPSHSPHLNAAAAAVDIHFEDFVAKNPRSGSVIDEWLLRGYDGGRLLLSYGFIEYEELAVYDPIGRTADLLRRPDIMRFDFEFLAVHYALLADEPDASFRVVGAQIWNGIVRGAIFSSRTGEWAPLPSSRAHRLWTWTMRGGMRAGRFAYWQSNTRLQRYVYSGEVEQCLVLDTTTMEWTLIQVPFPAKESYCVADMAEHGGLCLLASKEQVVQLWVRDSNGGWVIKKQVSLLKQFGSLKKLRHDEWMKRVRILAVRDGHVHMEFWSIRKPNSYLLVLNWDAMKLSPS</sequence>
<evidence type="ECO:0000256" key="2">
    <source>
        <dbReference type="ARBA" id="ARBA00022679"/>
    </source>
</evidence>